<proteinExistence type="predicted"/>
<evidence type="ECO:0000256" key="8">
    <source>
        <dbReference type="ARBA" id="ARBA00022982"/>
    </source>
</evidence>
<dbReference type="GO" id="GO:0009055">
    <property type="term" value="F:electron transfer activity"/>
    <property type="evidence" value="ECO:0007669"/>
    <property type="project" value="UniProtKB-UniRule"/>
</dbReference>
<dbReference type="Gene3D" id="3.30.70.20">
    <property type="match status" value="1"/>
</dbReference>
<comment type="caution">
    <text evidence="13">The sequence shown here is derived from an EMBL/GenBank/DDBJ whole genome shotgun (WGS) entry which is preliminary data.</text>
</comment>
<keyword evidence="7" id="KW-0677">Repeat</keyword>
<dbReference type="AlphaFoldDB" id="A0A9D1EIU1"/>
<dbReference type="GO" id="GO:0051539">
    <property type="term" value="F:4 iron, 4 sulfur cluster binding"/>
    <property type="evidence" value="ECO:0007669"/>
    <property type="project" value="UniProtKB-UniRule"/>
</dbReference>
<evidence type="ECO:0000256" key="1">
    <source>
        <dbReference type="ARBA" id="ARBA00001966"/>
    </source>
</evidence>
<feature type="domain" description="4Fe-4S ferredoxin-type" evidence="12">
    <location>
        <begin position="1"/>
        <end position="28"/>
    </location>
</feature>
<dbReference type="InterPro" id="IPR017900">
    <property type="entry name" value="4Fe4S_Fe_S_CS"/>
</dbReference>
<reference evidence="13" key="2">
    <citation type="journal article" date="2021" name="PeerJ">
        <title>Extensive microbial diversity within the chicken gut microbiome revealed by metagenomics and culture.</title>
        <authorList>
            <person name="Gilroy R."/>
            <person name="Ravi A."/>
            <person name="Getino M."/>
            <person name="Pursley I."/>
            <person name="Horton D.L."/>
            <person name="Alikhan N.F."/>
            <person name="Baker D."/>
            <person name="Gharbi K."/>
            <person name="Hall N."/>
            <person name="Watson M."/>
            <person name="Adriaenssens E.M."/>
            <person name="Foster-Nyarko E."/>
            <person name="Jarju S."/>
            <person name="Secka A."/>
            <person name="Antonio M."/>
            <person name="Oren A."/>
            <person name="Chaudhuri R.R."/>
            <person name="La Ragione R."/>
            <person name="Hildebrand F."/>
            <person name="Pallen M.J."/>
        </authorList>
    </citation>
    <scope>NUCLEOTIDE SEQUENCE</scope>
    <source>
        <strain evidence="13">ChiSxjej1B13-7041</strain>
    </source>
</reference>
<dbReference type="PRINTS" id="PR00354">
    <property type="entry name" value="7FE8SFRDOXIN"/>
</dbReference>
<dbReference type="Pfam" id="PF13187">
    <property type="entry name" value="Fer4_9"/>
    <property type="match status" value="1"/>
</dbReference>
<name>A0A9D1EIU1_9FIRM</name>
<dbReference type="Proteomes" id="UP000886841">
    <property type="component" value="Unassembled WGS sequence"/>
</dbReference>
<evidence type="ECO:0000313" key="13">
    <source>
        <dbReference type="EMBL" id="HIR92768.1"/>
    </source>
</evidence>
<sequence>MAYVISDECVSCGTCESECPVEAISQGEDHYVIDPDTCVDCGTCAGVCPTEAISEG</sequence>
<dbReference type="PROSITE" id="PS00198">
    <property type="entry name" value="4FE4S_FER_1"/>
    <property type="match status" value="1"/>
</dbReference>
<keyword evidence="9 11" id="KW-0408">Iron</keyword>
<evidence type="ECO:0000256" key="9">
    <source>
        <dbReference type="ARBA" id="ARBA00023004"/>
    </source>
</evidence>
<dbReference type="InterPro" id="IPR017896">
    <property type="entry name" value="4Fe4S_Fe-S-bd"/>
</dbReference>
<evidence type="ECO:0000256" key="3">
    <source>
        <dbReference type="ARBA" id="ARBA00013529"/>
    </source>
</evidence>
<dbReference type="InterPro" id="IPR000813">
    <property type="entry name" value="7Fe_ferredoxin"/>
</dbReference>
<dbReference type="PROSITE" id="PS51379">
    <property type="entry name" value="4FE4S_FER_2"/>
    <property type="match status" value="2"/>
</dbReference>
<comment type="function">
    <text evidence="2 11">Ferredoxins are iron-sulfur proteins that transfer electrons in a wide variety of metabolic reactions.</text>
</comment>
<evidence type="ECO:0000313" key="14">
    <source>
        <dbReference type="Proteomes" id="UP000886841"/>
    </source>
</evidence>
<evidence type="ECO:0000256" key="10">
    <source>
        <dbReference type="ARBA" id="ARBA00023014"/>
    </source>
</evidence>
<dbReference type="InterPro" id="IPR050157">
    <property type="entry name" value="PSI_iron-sulfur_center"/>
</dbReference>
<dbReference type="SUPFAM" id="SSF54862">
    <property type="entry name" value="4Fe-4S ferredoxins"/>
    <property type="match status" value="1"/>
</dbReference>
<accession>A0A9D1EIU1</accession>
<evidence type="ECO:0000256" key="11">
    <source>
        <dbReference type="RuleBase" id="RU365098"/>
    </source>
</evidence>
<keyword evidence="4 11" id="KW-0813">Transport</keyword>
<keyword evidence="5 11" id="KW-0004">4Fe-4S</keyword>
<evidence type="ECO:0000256" key="5">
    <source>
        <dbReference type="ARBA" id="ARBA00022485"/>
    </source>
</evidence>
<keyword evidence="8 11" id="KW-0249">Electron transport</keyword>
<protein>
    <recommendedName>
        <fullName evidence="3 11">Ferredoxin</fullName>
    </recommendedName>
</protein>
<evidence type="ECO:0000256" key="4">
    <source>
        <dbReference type="ARBA" id="ARBA00022448"/>
    </source>
</evidence>
<dbReference type="FunFam" id="3.30.70.20:FF:000045">
    <property type="entry name" value="Ferredoxin, 4Fe-4S"/>
    <property type="match status" value="1"/>
</dbReference>
<evidence type="ECO:0000256" key="7">
    <source>
        <dbReference type="ARBA" id="ARBA00022737"/>
    </source>
</evidence>
<dbReference type="PANTHER" id="PTHR24960:SF79">
    <property type="entry name" value="PHOTOSYSTEM I IRON-SULFUR CENTER"/>
    <property type="match status" value="1"/>
</dbReference>
<reference evidence="13" key="1">
    <citation type="submission" date="2020-10" db="EMBL/GenBank/DDBJ databases">
        <authorList>
            <person name="Gilroy R."/>
        </authorList>
    </citation>
    <scope>NUCLEOTIDE SEQUENCE</scope>
    <source>
        <strain evidence="13">ChiSxjej1B13-7041</strain>
    </source>
</reference>
<comment type="cofactor">
    <cofactor evidence="1 11">
        <name>[4Fe-4S] cluster</name>
        <dbReference type="ChEBI" id="CHEBI:49883"/>
    </cofactor>
</comment>
<evidence type="ECO:0000256" key="6">
    <source>
        <dbReference type="ARBA" id="ARBA00022723"/>
    </source>
</evidence>
<dbReference type="GO" id="GO:0046872">
    <property type="term" value="F:metal ion binding"/>
    <property type="evidence" value="ECO:0007669"/>
    <property type="project" value="UniProtKB-UniRule"/>
</dbReference>
<feature type="domain" description="4Fe-4S ferredoxin-type" evidence="12">
    <location>
        <begin position="29"/>
        <end position="56"/>
    </location>
</feature>
<organism evidence="13 14">
    <name type="scientific">Candidatus Egerieimonas intestinavium</name>
    <dbReference type="NCBI Taxonomy" id="2840777"/>
    <lineage>
        <taxon>Bacteria</taxon>
        <taxon>Bacillati</taxon>
        <taxon>Bacillota</taxon>
        <taxon>Clostridia</taxon>
        <taxon>Lachnospirales</taxon>
        <taxon>Lachnospiraceae</taxon>
        <taxon>Lachnospiraceae incertae sedis</taxon>
        <taxon>Candidatus Egerieimonas</taxon>
    </lineage>
</organism>
<evidence type="ECO:0000259" key="12">
    <source>
        <dbReference type="PROSITE" id="PS51379"/>
    </source>
</evidence>
<evidence type="ECO:0000256" key="2">
    <source>
        <dbReference type="ARBA" id="ARBA00003532"/>
    </source>
</evidence>
<dbReference type="PANTHER" id="PTHR24960">
    <property type="entry name" value="PHOTOSYSTEM I IRON-SULFUR CENTER-RELATED"/>
    <property type="match status" value="1"/>
</dbReference>
<dbReference type="EMBL" id="DVHU01000045">
    <property type="protein sequence ID" value="HIR92768.1"/>
    <property type="molecule type" value="Genomic_DNA"/>
</dbReference>
<keyword evidence="10 11" id="KW-0411">Iron-sulfur</keyword>
<gene>
    <name evidence="13" type="ORF">IAB98_05050</name>
</gene>
<keyword evidence="6 11" id="KW-0479">Metal-binding</keyword>